<evidence type="ECO:0000313" key="5">
    <source>
        <dbReference type="EMBL" id="MFD2024020.1"/>
    </source>
</evidence>
<organism evidence="5 6">
    <name type="scientific">Promicromonospora aerolata</name>
    <dbReference type="NCBI Taxonomy" id="195749"/>
    <lineage>
        <taxon>Bacteria</taxon>
        <taxon>Bacillati</taxon>
        <taxon>Actinomycetota</taxon>
        <taxon>Actinomycetes</taxon>
        <taxon>Micrococcales</taxon>
        <taxon>Promicromonosporaceae</taxon>
        <taxon>Promicromonospora</taxon>
    </lineage>
</organism>
<gene>
    <name evidence="5" type="ORF">ACFSL2_00695</name>
</gene>
<keyword evidence="1" id="KW-0805">Transcription regulation</keyword>
<protein>
    <submittedName>
        <fullName evidence="5">Zf-HC2 domain-containing protein</fullName>
    </submittedName>
</protein>
<dbReference type="RefSeq" id="WP_377179138.1">
    <property type="nucleotide sequence ID" value="NZ_JBHUHF010000001.1"/>
</dbReference>
<dbReference type="Gene3D" id="1.10.10.1320">
    <property type="entry name" value="Anti-sigma factor, zinc-finger domain"/>
    <property type="match status" value="1"/>
</dbReference>
<evidence type="ECO:0000256" key="2">
    <source>
        <dbReference type="ARBA" id="ARBA00023163"/>
    </source>
</evidence>
<name>A0ABW4V3F5_9MICO</name>
<proteinExistence type="predicted"/>
<dbReference type="InterPro" id="IPR041916">
    <property type="entry name" value="Anti_sigma_zinc_sf"/>
</dbReference>
<keyword evidence="2" id="KW-0804">Transcription</keyword>
<evidence type="ECO:0000259" key="4">
    <source>
        <dbReference type="Pfam" id="PF13490"/>
    </source>
</evidence>
<evidence type="ECO:0000313" key="6">
    <source>
        <dbReference type="Proteomes" id="UP001597338"/>
    </source>
</evidence>
<dbReference type="InterPro" id="IPR027383">
    <property type="entry name" value="Znf_put"/>
</dbReference>
<reference evidence="6" key="1">
    <citation type="journal article" date="2019" name="Int. J. Syst. Evol. Microbiol.">
        <title>The Global Catalogue of Microorganisms (GCM) 10K type strain sequencing project: providing services to taxonomists for standard genome sequencing and annotation.</title>
        <authorList>
            <consortium name="The Broad Institute Genomics Platform"/>
            <consortium name="The Broad Institute Genome Sequencing Center for Infectious Disease"/>
            <person name="Wu L."/>
            <person name="Ma J."/>
        </authorList>
    </citation>
    <scope>NUCLEOTIDE SEQUENCE [LARGE SCALE GENOMIC DNA]</scope>
    <source>
        <strain evidence="6">CCM 7043</strain>
    </source>
</reference>
<accession>A0ABW4V3F5</accession>
<feature type="region of interest" description="Disordered" evidence="3">
    <location>
        <begin position="1"/>
        <end position="35"/>
    </location>
</feature>
<sequence length="95" mass="10540">MSTESSTSAGKALDSRSALTPATVASGATGAHDVDASECRSTRAAMHDYLNRRLQPRRQRRFEAHMDGCVECIRAFIHIRELSWKRRAADQPPRG</sequence>
<dbReference type="Proteomes" id="UP001597338">
    <property type="component" value="Unassembled WGS sequence"/>
</dbReference>
<dbReference type="Pfam" id="PF13490">
    <property type="entry name" value="zf-HC2"/>
    <property type="match status" value="1"/>
</dbReference>
<dbReference type="EMBL" id="JBHUHF010000001">
    <property type="protein sequence ID" value="MFD2024020.1"/>
    <property type="molecule type" value="Genomic_DNA"/>
</dbReference>
<evidence type="ECO:0000256" key="1">
    <source>
        <dbReference type="ARBA" id="ARBA00023015"/>
    </source>
</evidence>
<keyword evidence="6" id="KW-1185">Reference proteome</keyword>
<feature type="domain" description="Putative zinc-finger" evidence="4">
    <location>
        <begin position="39"/>
        <end position="72"/>
    </location>
</feature>
<comment type="caution">
    <text evidence="5">The sequence shown here is derived from an EMBL/GenBank/DDBJ whole genome shotgun (WGS) entry which is preliminary data.</text>
</comment>
<evidence type="ECO:0000256" key="3">
    <source>
        <dbReference type="SAM" id="MobiDB-lite"/>
    </source>
</evidence>